<dbReference type="InterPro" id="IPR003864">
    <property type="entry name" value="CSC1/OSCA1-like_7TM"/>
</dbReference>
<feature type="transmembrane region" description="Helical" evidence="8">
    <location>
        <begin position="67"/>
        <end position="87"/>
    </location>
</feature>
<feature type="compositionally biased region" description="Low complexity" evidence="7">
    <location>
        <begin position="484"/>
        <end position="502"/>
    </location>
</feature>
<dbReference type="PANTHER" id="PTHR13018">
    <property type="entry name" value="PROBABLE MEMBRANE PROTEIN DUF221-RELATED"/>
    <property type="match status" value="1"/>
</dbReference>
<evidence type="ECO:0000256" key="8">
    <source>
        <dbReference type="SAM" id="Phobius"/>
    </source>
</evidence>
<dbReference type="PANTHER" id="PTHR13018:SF5">
    <property type="entry name" value="RE44586P"/>
    <property type="match status" value="1"/>
</dbReference>
<proteinExistence type="inferred from homology"/>
<evidence type="ECO:0000256" key="1">
    <source>
        <dbReference type="ARBA" id="ARBA00004141"/>
    </source>
</evidence>
<name>A0ABP1FQZ1_9CHLO</name>
<sequence length="1205" mass="133670">MASQNIFGLPTGESPGVGAPAPAPLGSNASSAASPSPDQYHGGIQGLVRSVTAQKVEISDYQVAQGALFNLLLGCACILGFMLFRWLGVQFYESRVKLPEVLIKPPLMNLRFPWVIWSWIKPLFTVTDAELLRTAGLDALIFHRAYTFGLLFFAPVTLLGLCALLPIYTNGVRTKKTPGITFSRYTMSNLSPGSTLYWVPFVFVILVIAWAQFLLIRFYKEYVELHQRYLVRGEDVLNEWHMETIRRRTGSMNLHGPYMGVPEEQKMLGSNDSAKSILEGSKEEQKADEATDGAQGKAEKQNGAAQVQTPQESPRDADSKGLLPKMKSINWNQDLSGTAISQHETFDETDSSTDGSGREGARIHRWWKPTNTLMAMGRPVTQVGKPPVPFRKVITTELPDGRQVTVNAQQYVVLAYDVPPPPSAHKKESRLELLWRWLDEFSLSWLPTPLALLGGPFTTNIPQDEDRAAQELRKGAGPISRSKSTPGHGRTSSSGGTAASKSDPNSDSRRDVRERLGSGEEAPDPELGVQGATTYTGTHSGHFQLTEVHKASATQRALLKRLNRPGSAKKNTPRAASRAASSEIHPIPESKHNFSSTFNVEQGGDAKRDPKEAAARGWAKLRSTVKSATMEAQGTEAFDRPNPVPTGGLPQRATAVAALAADATNEVEVDYNPEDIMGGQGLVEAVFTGMFEDEFDGVMPIRNHKPIDCLLDKWDAAYRNLELAETKLATSKDKKRPTHRLGCCGCRGERADSINHYAKEIRSLETRILALKKKILEEPPVTNSYFVFFKTQKAAAAAAQCSIFPEGALDSFQVVGAPGPEEVNWQMLWASKQKRATIAWLGYLVLAFAVLFPVGIFTGAVTQIQSVVCSNSLFSNNPYCRSKSIWKGILSSVLPPLLLTLWQNLCMPQLIYRGTQYLCKKPSLSGLDRQIFGIFFLWGFVSVLIGGIVGGSVLTAFSPSIVSEPNQLYDRIGVALTSSANFFINYVVFQGFFLVPYRIFAPTLFPIFTVLRYCRILPYPRGERARMEAYFPHFNIRMGCELGRTCMLIYMVTMANAATSPIILPFALWWFLIGWIFWRYSILYVFERSTESGGMVWHQIFDKVNWCTLIFGMFTGCCLITNKAYIQGSILIVASPFWMRAFYKNAMGRFGKERMACPLLLAASAPEATVDRSLYTPPALRPGCSGWHPEYGKAWEHWGMPRYTM</sequence>
<feature type="transmembrane region" description="Helical" evidence="8">
    <location>
        <begin position="1047"/>
        <end position="1078"/>
    </location>
</feature>
<reference evidence="12 13" key="1">
    <citation type="submission" date="2024-06" db="EMBL/GenBank/DDBJ databases">
        <authorList>
            <person name="Kraege A."/>
            <person name="Thomma B."/>
        </authorList>
    </citation>
    <scope>NUCLEOTIDE SEQUENCE [LARGE SCALE GENOMIC DNA]</scope>
</reference>
<keyword evidence="5 8" id="KW-1133">Transmembrane helix</keyword>
<keyword evidence="6 8" id="KW-0472">Membrane</keyword>
<evidence type="ECO:0000256" key="4">
    <source>
        <dbReference type="ARBA" id="ARBA00022692"/>
    </source>
</evidence>
<keyword evidence="13" id="KW-1185">Reference proteome</keyword>
<organism evidence="12 13">
    <name type="scientific">Coccomyxa viridis</name>
    <dbReference type="NCBI Taxonomy" id="1274662"/>
    <lineage>
        <taxon>Eukaryota</taxon>
        <taxon>Viridiplantae</taxon>
        <taxon>Chlorophyta</taxon>
        <taxon>core chlorophytes</taxon>
        <taxon>Trebouxiophyceae</taxon>
        <taxon>Trebouxiophyceae incertae sedis</taxon>
        <taxon>Coccomyxaceae</taxon>
        <taxon>Coccomyxa</taxon>
    </lineage>
</organism>
<keyword evidence="3" id="KW-0813">Transport</keyword>
<feature type="transmembrane region" description="Helical" evidence="8">
    <location>
        <begin position="837"/>
        <end position="857"/>
    </location>
</feature>
<gene>
    <name evidence="12" type="primary">g4706</name>
    <name evidence="12" type="ORF">VP750_LOCUS4013</name>
</gene>
<keyword evidence="4 8" id="KW-0812">Transmembrane</keyword>
<dbReference type="Pfam" id="PF13967">
    <property type="entry name" value="RSN1_TM"/>
    <property type="match status" value="1"/>
</dbReference>
<comment type="similarity">
    <text evidence="2">Belongs to the CSC1 (TC 1.A.17) family.</text>
</comment>
<dbReference type="Pfam" id="PF14703">
    <property type="entry name" value="PHM7_cyt"/>
    <property type="match status" value="1"/>
</dbReference>
<feature type="domain" description="CSC1/OSCA1-like N-terminal transmembrane" evidence="10">
    <location>
        <begin position="67"/>
        <end position="217"/>
    </location>
</feature>
<evidence type="ECO:0000256" key="6">
    <source>
        <dbReference type="ARBA" id="ARBA00023136"/>
    </source>
</evidence>
<evidence type="ECO:0000256" key="5">
    <source>
        <dbReference type="ARBA" id="ARBA00022989"/>
    </source>
</evidence>
<evidence type="ECO:0000259" key="10">
    <source>
        <dbReference type="Pfam" id="PF13967"/>
    </source>
</evidence>
<feature type="region of interest" description="Disordered" evidence="7">
    <location>
        <begin position="560"/>
        <end position="618"/>
    </location>
</feature>
<feature type="compositionally biased region" description="Basic and acidic residues" evidence="7">
    <location>
        <begin position="280"/>
        <end position="289"/>
    </location>
</feature>
<feature type="transmembrane region" description="Helical" evidence="8">
    <location>
        <begin position="145"/>
        <end position="168"/>
    </location>
</feature>
<dbReference type="InterPro" id="IPR027815">
    <property type="entry name" value="CSC1/OSCA1-like_cyt"/>
</dbReference>
<dbReference type="InterPro" id="IPR032880">
    <property type="entry name" value="CSC1/OSCA1-like_N"/>
</dbReference>
<feature type="region of interest" description="Disordered" evidence="7">
    <location>
        <begin position="469"/>
        <end position="538"/>
    </location>
</feature>
<evidence type="ECO:0000256" key="2">
    <source>
        <dbReference type="ARBA" id="ARBA00007779"/>
    </source>
</evidence>
<feature type="compositionally biased region" description="Polar residues" evidence="7">
    <location>
        <begin position="303"/>
        <end position="312"/>
    </location>
</feature>
<evidence type="ECO:0000313" key="13">
    <source>
        <dbReference type="Proteomes" id="UP001497392"/>
    </source>
</evidence>
<dbReference type="Proteomes" id="UP001497392">
    <property type="component" value="Unassembled WGS sequence"/>
</dbReference>
<evidence type="ECO:0000256" key="7">
    <source>
        <dbReference type="SAM" id="MobiDB-lite"/>
    </source>
</evidence>
<feature type="compositionally biased region" description="Basic and acidic residues" evidence="7">
    <location>
        <begin position="604"/>
        <end position="614"/>
    </location>
</feature>
<feature type="domain" description="CSC1/OSCA1-like cytosolic" evidence="11">
    <location>
        <begin position="683"/>
        <end position="826"/>
    </location>
</feature>
<evidence type="ECO:0000313" key="12">
    <source>
        <dbReference type="EMBL" id="CAL5222354.1"/>
    </source>
</evidence>
<evidence type="ECO:0000259" key="11">
    <source>
        <dbReference type="Pfam" id="PF14703"/>
    </source>
</evidence>
<comment type="subcellular location">
    <subcellularLocation>
        <location evidence="1">Membrane</location>
        <topology evidence="1">Multi-pass membrane protein</topology>
    </subcellularLocation>
</comment>
<feature type="region of interest" description="Disordered" evidence="7">
    <location>
        <begin position="252"/>
        <end position="322"/>
    </location>
</feature>
<feature type="domain" description="CSC1/OSCA1-like 7TM region" evidence="9">
    <location>
        <begin position="837"/>
        <end position="1114"/>
    </location>
</feature>
<dbReference type="Pfam" id="PF02714">
    <property type="entry name" value="RSN1_7TM"/>
    <property type="match status" value="1"/>
</dbReference>
<evidence type="ECO:0000259" key="9">
    <source>
        <dbReference type="Pfam" id="PF02714"/>
    </source>
</evidence>
<feature type="compositionally biased region" description="Basic and acidic residues" evidence="7">
    <location>
        <begin position="504"/>
        <end position="518"/>
    </location>
</feature>
<feature type="transmembrane region" description="Helical" evidence="8">
    <location>
        <begin position="968"/>
        <end position="989"/>
    </location>
</feature>
<evidence type="ECO:0000256" key="3">
    <source>
        <dbReference type="ARBA" id="ARBA00022448"/>
    </source>
</evidence>
<accession>A0ABP1FQZ1</accession>
<dbReference type="InterPro" id="IPR045122">
    <property type="entry name" value="Csc1-like"/>
</dbReference>
<comment type="caution">
    <text evidence="12">The sequence shown here is derived from an EMBL/GenBank/DDBJ whole genome shotgun (WGS) entry which is preliminary data.</text>
</comment>
<protein>
    <submittedName>
        <fullName evidence="12">G4706 protein</fullName>
    </submittedName>
</protein>
<feature type="transmembrane region" description="Helical" evidence="8">
    <location>
        <begin position="931"/>
        <end position="956"/>
    </location>
</feature>
<feature type="region of interest" description="Disordered" evidence="7">
    <location>
        <begin position="1"/>
        <end position="21"/>
    </location>
</feature>
<feature type="region of interest" description="Disordered" evidence="7">
    <location>
        <begin position="342"/>
        <end position="361"/>
    </location>
</feature>
<feature type="transmembrane region" description="Helical" evidence="8">
    <location>
        <begin position="197"/>
        <end position="219"/>
    </location>
</feature>
<dbReference type="EMBL" id="CAXHTA020000007">
    <property type="protein sequence ID" value="CAL5222354.1"/>
    <property type="molecule type" value="Genomic_DNA"/>
</dbReference>